<keyword evidence="1" id="KW-0812">Transmembrane</keyword>
<keyword evidence="1" id="KW-1133">Transmembrane helix</keyword>
<feature type="transmembrane region" description="Helical" evidence="1">
    <location>
        <begin position="92"/>
        <end position="113"/>
    </location>
</feature>
<evidence type="ECO:0000313" key="3">
    <source>
        <dbReference type="Proteomes" id="UP001596035"/>
    </source>
</evidence>
<dbReference type="RefSeq" id="WP_344556365.1">
    <property type="nucleotide sequence ID" value="NZ_BAAATG010000006.1"/>
</dbReference>
<organism evidence="2 3">
    <name type="scientific">Streptomyces atrovirens</name>
    <dbReference type="NCBI Taxonomy" id="285556"/>
    <lineage>
        <taxon>Bacteria</taxon>
        <taxon>Bacillati</taxon>
        <taxon>Actinomycetota</taxon>
        <taxon>Actinomycetes</taxon>
        <taxon>Kitasatosporales</taxon>
        <taxon>Streptomycetaceae</taxon>
        <taxon>Streptomyces</taxon>
    </lineage>
</organism>
<dbReference type="Proteomes" id="UP001596035">
    <property type="component" value="Unassembled WGS sequence"/>
</dbReference>
<evidence type="ECO:0008006" key="4">
    <source>
        <dbReference type="Google" id="ProtNLM"/>
    </source>
</evidence>
<gene>
    <name evidence="2" type="ORF">ACFPWV_15600</name>
</gene>
<sequence length="166" mass="18608">MPDPVYPLPSDARPPSLGTHSAMGTMLLHNSRADDSGCFFATQWLMIILPVVPLRRYYVRQGRITIEGSSTTTEYEIVGRSRIRAVEVIRTYLFFWVAVPAAVLGPVLASIAWDDDPSGDDAQLVGMFVAVGLLLLLLSLLFLHRTFWRPVRSARWTTAPPRRPRT</sequence>
<name>A0ABW0DS34_9ACTN</name>
<comment type="caution">
    <text evidence="2">The sequence shown here is derived from an EMBL/GenBank/DDBJ whole genome shotgun (WGS) entry which is preliminary data.</text>
</comment>
<protein>
    <recommendedName>
        <fullName evidence="4">RDD domain-containing protein</fullName>
    </recommendedName>
</protein>
<feature type="transmembrane region" description="Helical" evidence="1">
    <location>
        <begin position="36"/>
        <end position="54"/>
    </location>
</feature>
<keyword evidence="1" id="KW-0472">Membrane</keyword>
<accession>A0ABW0DS34</accession>
<evidence type="ECO:0000313" key="2">
    <source>
        <dbReference type="EMBL" id="MFC5241326.1"/>
    </source>
</evidence>
<dbReference type="EMBL" id="JBHSKN010000014">
    <property type="protein sequence ID" value="MFC5241326.1"/>
    <property type="molecule type" value="Genomic_DNA"/>
</dbReference>
<evidence type="ECO:0000256" key="1">
    <source>
        <dbReference type="SAM" id="Phobius"/>
    </source>
</evidence>
<reference evidence="3" key="1">
    <citation type="journal article" date="2019" name="Int. J. Syst. Evol. Microbiol.">
        <title>The Global Catalogue of Microorganisms (GCM) 10K type strain sequencing project: providing services to taxonomists for standard genome sequencing and annotation.</title>
        <authorList>
            <consortium name="The Broad Institute Genomics Platform"/>
            <consortium name="The Broad Institute Genome Sequencing Center for Infectious Disease"/>
            <person name="Wu L."/>
            <person name="Ma J."/>
        </authorList>
    </citation>
    <scope>NUCLEOTIDE SEQUENCE [LARGE SCALE GENOMIC DNA]</scope>
    <source>
        <strain evidence="3">CGMCC 4.7131</strain>
    </source>
</reference>
<proteinExistence type="predicted"/>
<keyword evidence="3" id="KW-1185">Reference proteome</keyword>
<feature type="transmembrane region" description="Helical" evidence="1">
    <location>
        <begin position="125"/>
        <end position="143"/>
    </location>
</feature>